<organism evidence="2 3">
    <name type="scientific">Pipistrellus nathusii</name>
    <name type="common">Nathusius' pipistrelle</name>
    <dbReference type="NCBI Taxonomy" id="59473"/>
    <lineage>
        <taxon>Eukaryota</taxon>
        <taxon>Metazoa</taxon>
        <taxon>Chordata</taxon>
        <taxon>Craniata</taxon>
        <taxon>Vertebrata</taxon>
        <taxon>Euteleostomi</taxon>
        <taxon>Mammalia</taxon>
        <taxon>Eutheria</taxon>
        <taxon>Laurasiatheria</taxon>
        <taxon>Chiroptera</taxon>
        <taxon>Yangochiroptera</taxon>
        <taxon>Vespertilionidae</taxon>
        <taxon>Pipistrellus</taxon>
    </lineage>
</organism>
<proteinExistence type="predicted"/>
<keyword evidence="3" id="KW-1185">Reference proteome</keyword>
<feature type="compositionally biased region" description="Low complexity" evidence="1">
    <location>
        <begin position="50"/>
        <end position="78"/>
    </location>
</feature>
<feature type="region of interest" description="Disordered" evidence="1">
    <location>
        <begin position="30"/>
        <end position="104"/>
    </location>
</feature>
<accession>A0ABN9ZSQ8</accession>
<evidence type="ECO:0000313" key="3">
    <source>
        <dbReference type="Proteomes" id="UP001314169"/>
    </source>
</evidence>
<protein>
    <submittedName>
        <fullName evidence="2">Uncharacterized protein</fullName>
    </submittedName>
</protein>
<evidence type="ECO:0000313" key="2">
    <source>
        <dbReference type="EMBL" id="CAK6441224.1"/>
    </source>
</evidence>
<dbReference type="Proteomes" id="UP001314169">
    <property type="component" value="Chromosome 2"/>
</dbReference>
<sequence>MGATEPGGSKSRRLLSSLRPWKAARRLWRTRSAPKAAQGECGRGRGPGAVRGRCPPPRAAARAAFPDPGLRAGAAWPGGPAGRSCSRPSAAGTRQVPELTRGRWTKRGVRCRRCPRALSAPRPHRRLP</sequence>
<dbReference type="EMBL" id="OY882859">
    <property type="protein sequence ID" value="CAK6441224.1"/>
    <property type="molecule type" value="Genomic_DNA"/>
</dbReference>
<reference evidence="2" key="1">
    <citation type="submission" date="2023-12" db="EMBL/GenBank/DDBJ databases">
        <authorList>
            <person name="Brown T."/>
        </authorList>
    </citation>
    <scope>NUCLEOTIDE SEQUENCE</scope>
</reference>
<name>A0ABN9ZSQ8_PIPNA</name>
<evidence type="ECO:0000256" key="1">
    <source>
        <dbReference type="SAM" id="MobiDB-lite"/>
    </source>
</evidence>
<gene>
    <name evidence="2" type="ORF">MPIPNATIZW_LOCUS9530</name>
</gene>